<keyword evidence="2" id="KW-1185">Reference proteome</keyword>
<accession>A0A3N4JNP0</accession>
<protein>
    <submittedName>
        <fullName evidence="1">Uncharacterized protein</fullName>
    </submittedName>
</protein>
<evidence type="ECO:0000313" key="2">
    <source>
        <dbReference type="Proteomes" id="UP000276215"/>
    </source>
</evidence>
<proteinExistence type="predicted"/>
<organism evidence="1 2">
    <name type="scientific">Choiromyces venosus 120613-1</name>
    <dbReference type="NCBI Taxonomy" id="1336337"/>
    <lineage>
        <taxon>Eukaryota</taxon>
        <taxon>Fungi</taxon>
        <taxon>Dikarya</taxon>
        <taxon>Ascomycota</taxon>
        <taxon>Pezizomycotina</taxon>
        <taxon>Pezizomycetes</taxon>
        <taxon>Pezizales</taxon>
        <taxon>Tuberaceae</taxon>
        <taxon>Choiromyces</taxon>
    </lineage>
</organism>
<dbReference type="EMBL" id="ML120399">
    <property type="protein sequence ID" value="RPA98040.1"/>
    <property type="molecule type" value="Genomic_DNA"/>
</dbReference>
<reference evidence="1 2" key="1">
    <citation type="journal article" date="2018" name="Nat. Ecol. Evol.">
        <title>Pezizomycetes genomes reveal the molecular basis of ectomycorrhizal truffle lifestyle.</title>
        <authorList>
            <person name="Murat C."/>
            <person name="Payen T."/>
            <person name="Noel B."/>
            <person name="Kuo A."/>
            <person name="Morin E."/>
            <person name="Chen J."/>
            <person name="Kohler A."/>
            <person name="Krizsan K."/>
            <person name="Balestrini R."/>
            <person name="Da Silva C."/>
            <person name="Montanini B."/>
            <person name="Hainaut M."/>
            <person name="Levati E."/>
            <person name="Barry K.W."/>
            <person name="Belfiori B."/>
            <person name="Cichocki N."/>
            <person name="Clum A."/>
            <person name="Dockter R.B."/>
            <person name="Fauchery L."/>
            <person name="Guy J."/>
            <person name="Iotti M."/>
            <person name="Le Tacon F."/>
            <person name="Lindquist E.A."/>
            <person name="Lipzen A."/>
            <person name="Malagnac F."/>
            <person name="Mello A."/>
            <person name="Molinier V."/>
            <person name="Miyauchi S."/>
            <person name="Poulain J."/>
            <person name="Riccioni C."/>
            <person name="Rubini A."/>
            <person name="Sitrit Y."/>
            <person name="Splivallo R."/>
            <person name="Traeger S."/>
            <person name="Wang M."/>
            <person name="Zifcakova L."/>
            <person name="Wipf D."/>
            <person name="Zambonelli A."/>
            <person name="Paolocci F."/>
            <person name="Nowrousian M."/>
            <person name="Ottonello S."/>
            <person name="Baldrian P."/>
            <person name="Spatafora J.W."/>
            <person name="Henrissat B."/>
            <person name="Nagy L.G."/>
            <person name="Aury J.M."/>
            <person name="Wincker P."/>
            <person name="Grigoriev I.V."/>
            <person name="Bonfante P."/>
            <person name="Martin F.M."/>
        </authorList>
    </citation>
    <scope>NUCLEOTIDE SEQUENCE [LARGE SCALE GENOMIC DNA]</scope>
    <source>
        <strain evidence="1 2">120613-1</strain>
    </source>
</reference>
<sequence>MRERCLIVKCDGSLLTPTAMELWDVINKSLSSTNVQMVLLKGSNVTITTMELVKVNSLNSKASVFLHLIPSTTIVYLDTPAIQLLVHSLPTSHPLATIMIELTIFN</sequence>
<evidence type="ECO:0000313" key="1">
    <source>
        <dbReference type="EMBL" id="RPA98040.1"/>
    </source>
</evidence>
<dbReference type="Proteomes" id="UP000276215">
    <property type="component" value="Unassembled WGS sequence"/>
</dbReference>
<name>A0A3N4JNP0_9PEZI</name>
<gene>
    <name evidence="1" type="ORF">L873DRAFT_1790564</name>
</gene>
<dbReference type="AlphaFoldDB" id="A0A3N4JNP0"/>